<dbReference type="Gene3D" id="3.30.1540.10">
    <property type="entry name" value="formyl-coa transferase, domain 3"/>
    <property type="match status" value="1"/>
</dbReference>
<dbReference type="AlphaFoldDB" id="A0A1I3UYM7"/>
<dbReference type="EMBL" id="FOQU01000012">
    <property type="protein sequence ID" value="SFJ87863.1"/>
    <property type="molecule type" value="Genomic_DNA"/>
</dbReference>
<dbReference type="Gene3D" id="3.40.50.10540">
    <property type="entry name" value="Crotonobetainyl-coa:carnitine coa-transferase, domain 1"/>
    <property type="match status" value="1"/>
</dbReference>
<dbReference type="InterPro" id="IPR003673">
    <property type="entry name" value="CoA-Trfase_fam_III"/>
</dbReference>
<dbReference type="PANTHER" id="PTHR48207:SF4">
    <property type="entry name" value="BLL6097 PROTEIN"/>
    <property type="match status" value="1"/>
</dbReference>
<evidence type="ECO:0000313" key="3">
    <source>
        <dbReference type="EMBL" id="SFJ87863.1"/>
    </source>
</evidence>
<name>A0A1I3UYM7_9BURK</name>
<dbReference type="SUPFAM" id="SSF89796">
    <property type="entry name" value="CoA-transferase family III (CaiB/BaiF)"/>
    <property type="match status" value="1"/>
</dbReference>
<dbReference type="Pfam" id="PF02515">
    <property type="entry name" value="CoA_transf_3"/>
    <property type="match status" value="1"/>
</dbReference>
<reference evidence="3 4" key="1">
    <citation type="submission" date="2016-10" db="EMBL/GenBank/DDBJ databases">
        <authorList>
            <person name="de Groot N.N."/>
        </authorList>
    </citation>
    <scope>NUCLEOTIDE SEQUENCE [LARGE SCALE GENOMIC DNA]</scope>
    <source>
        <strain evidence="3 4">LMG 23650</strain>
    </source>
</reference>
<dbReference type="RefSeq" id="WP_245811734.1">
    <property type="nucleotide sequence ID" value="NZ_CP041745.1"/>
</dbReference>
<proteinExistence type="predicted"/>
<feature type="region of interest" description="Disordered" evidence="2">
    <location>
        <begin position="345"/>
        <end position="374"/>
    </location>
</feature>
<organism evidence="3 4">
    <name type="scientific">Paraburkholderia megapolitana</name>
    <dbReference type="NCBI Taxonomy" id="420953"/>
    <lineage>
        <taxon>Bacteria</taxon>
        <taxon>Pseudomonadati</taxon>
        <taxon>Pseudomonadota</taxon>
        <taxon>Betaproteobacteria</taxon>
        <taxon>Burkholderiales</taxon>
        <taxon>Burkholderiaceae</taxon>
        <taxon>Paraburkholderia</taxon>
    </lineage>
</organism>
<dbReference type="InterPro" id="IPR023606">
    <property type="entry name" value="CoA-Trfase_III_dom_1_sf"/>
</dbReference>
<keyword evidence="4" id="KW-1185">Reference proteome</keyword>
<sequence>MNIERTGPLAGIKVLDLTSVVMGPFATQILASLGAEVTKIESPEGDNLRHIGPMRHTGMGHMFLHANRGKRSLVLDLKQPDARGVALKLVDTHDVLISNVRPNALARLGLDYESLRERNPRLIHVSCCGFGQTGPYASKPAYDDLIQGAAGLPWLMTRYGIGEPCYVPTTLADRVTGLHAVYAVTAALYERERSGIGQAIVVPMFETMVQFVLGDHLGGLSFDPPEGDPGYARLLTANRRPYRTKDGYLCVLVYNDKHWRAFFAAINRSEQFERDSRFSSQTSRAQHIDEVYAELAEIMVTRTTSEWRELLDTADIPNMPMNSPYDLLDDPHLNAVEFIKQSEHPSEGRVLELGNPTTWSRSTCTDASPSPRLGEHSLSVLEELGYSADEIAALEASGATSLNR</sequence>
<feature type="compositionally biased region" description="Polar residues" evidence="2">
    <location>
        <begin position="355"/>
        <end position="368"/>
    </location>
</feature>
<dbReference type="STRING" id="420953.SAMN05192543_112154"/>
<dbReference type="PANTHER" id="PTHR48207">
    <property type="entry name" value="SUCCINATE--HYDROXYMETHYLGLUTARATE COA-TRANSFERASE"/>
    <property type="match status" value="1"/>
</dbReference>
<gene>
    <name evidence="3" type="ORF">SAMN05192543_112154</name>
</gene>
<protein>
    <submittedName>
        <fullName evidence="3">Crotonobetainyl-CoA:carnitine CoA-transferase CaiB</fullName>
    </submittedName>
</protein>
<accession>A0A1I3UYM7</accession>
<dbReference type="InterPro" id="IPR050483">
    <property type="entry name" value="CoA-transferase_III_domain"/>
</dbReference>
<evidence type="ECO:0000313" key="4">
    <source>
        <dbReference type="Proteomes" id="UP000199548"/>
    </source>
</evidence>
<dbReference type="Proteomes" id="UP000199548">
    <property type="component" value="Unassembled WGS sequence"/>
</dbReference>
<evidence type="ECO:0000256" key="1">
    <source>
        <dbReference type="ARBA" id="ARBA00022679"/>
    </source>
</evidence>
<evidence type="ECO:0000256" key="2">
    <source>
        <dbReference type="SAM" id="MobiDB-lite"/>
    </source>
</evidence>
<keyword evidence="1 3" id="KW-0808">Transferase</keyword>
<dbReference type="GO" id="GO:0008410">
    <property type="term" value="F:CoA-transferase activity"/>
    <property type="evidence" value="ECO:0007669"/>
    <property type="project" value="TreeGrafter"/>
</dbReference>
<dbReference type="InterPro" id="IPR044855">
    <property type="entry name" value="CoA-Trfase_III_dom3_sf"/>
</dbReference>